<dbReference type="Proteomes" id="UP000886998">
    <property type="component" value="Unassembled WGS sequence"/>
</dbReference>
<dbReference type="OrthoDB" id="5550281at2759"/>
<comment type="caution">
    <text evidence="5">The sequence shown here is derived from an EMBL/GenBank/DDBJ whole genome shotgun (WGS) entry which is preliminary data.</text>
</comment>
<evidence type="ECO:0000256" key="3">
    <source>
        <dbReference type="SAM" id="Coils"/>
    </source>
</evidence>
<dbReference type="PROSITE" id="PS50118">
    <property type="entry name" value="HMG_BOX_2"/>
    <property type="match status" value="2"/>
</dbReference>
<feature type="domain" description="HMG box" evidence="4">
    <location>
        <begin position="43"/>
        <end position="111"/>
    </location>
</feature>
<dbReference type="GO" id="GO:0003677">
    <property type="term" value="F:DNA binding"/>
    <property type="evidence" value="ECO:0007669"/>
    <property type="project" value="UniProtKB-UniRule"/>
</dbReference>
<evidence type="ECO:0000256" key="1">
    <source>
        <dbReference type="ARBA" id="ARBA00023125"/>
    </source>
</evidence>
<dbReference type="Pfam" id="PF00505">
    <property type="entry name" value="HMG_box"/>
    <property type="match status" value="1"/>
</dbReference>
<feature type="DNA-binding region" description="HMG box" evidence="2">
    <location>
        <begin position="148"/>
        <end position="212"/>
    </location>
</feature>
<keyword evidence="6" id="KW-1185">Reference proteome</keyword>
<dbReference type="InterPro" id="IPR036910">
    <property type="entry name" value="HMG_box_dom_sf"/>
</dbReference>
<dbReference type="GO" id="GO:0005634">
    <property type="term" value="C:nucleus"/>
    <property type="evidence" value="ECO:0007669"/>
    <property type="project" value="UniProtKB-UniRule"/>
</dbReference>
<proteinExistence type="predicted"/>
<dbReference type="EMBL" id="BMAV01013203">
    <property type="protein sequence ID" value="GFY60557.1"/>
    <property type="molecule type" value="Genomic_DNA"/>
</dbReference>
<evidence type="ECO:0000256" key="2">
    <source>
        <dbReference type="PROSITE-ProRule" id="PRU00267"/>
    </source>
</evidence>
<feature type="domain" description="HMG box" evidence="4">
    <location>
        <begin position="148"/>
        <end position="212"/>
    </location>
</feature>
<dbReference type="Pfam" id="PF09011">
    <property type="entry name" value="HMG_box_2"/>
    <property type="match status" value="1"/>
</dbReference>
<evidence type="ECO:0000259" key="4">
    <source>
        <dbReference type="PROSITE" id="PS50118"/>
    </source>
</evidence>
<dbReference type="PANTHER" id="PTHR48112:SF22">
    <property type="entry name" value="MITOCHONDRIAL TRANSCRIPTION FACTOR A, ISOFORM B"/>
    <property type="match status" value="1"/>
</dbReference>
<keyword evidence="1 2" id="KW-0238">DNA-binding</keyword>
<dbReference type="InterPro" id="IPR009071">
    <property type="entry name" value="HMG_box_dom"/>
</dbReference>
<dbReference type="Gene3D" id="1.10.30.10">
    <property type="entry name" value="High mobility group box domain"/>
    <property type="match status" value="2"/>
</dbReference>
<evidence type="ECO:0000313" key="6">
    <source>
        <dbReference type="Proteomes" id="UP000886998"/>
    </source>
</evidence>
<dbReference type="AlphaFoldDB" id="A0A8X7CBS7"/>
<sequence>MAFFRGIVRCAENFTILKKCHNNGWNSECYFSAKKALGIPLPPKKPLTAYMIFCQDHRKEVLRENPTLSSTEQIKKLAAQWSLLSLDKREPYETKAREGTVLYGEAHKKYYENLSEEQKRELAKMKMEKRESRRLFKLKKALRESGIPKHPLKAYALFVKSEAKSKDIKQPAEFIKECAEKWKNLSEVEKKKFDNLVEEEKNRYAKDFEKWRKKMIADGNIKLLEQYEEFKGKGKVLDLEEIPKSLGRRVALKSSQREK</sequence>
<organism evidence="5 6">
    <name type="scientific">Trichonephila inaurata madagascariensis</name>
    <dbReference type="NCBI Taxonomy" id="2747483"/>
    <lineage>
        <taxon>Eukaryota</taxon>
        <taxon>Metazoa</taxon>
        <taxon>Ecdysozoa</taxon>
        <taxon>Arthropoda</taxon>
        <taxon>Chelicerata</taxon>
        <taxon>Arachnida</taxon>
        <taxon>Araneae</taxon>
        <taxon>Araneomorphae</taxon>
        <taxon>Entelegynae</taxon>
        <taxon>Araneoidea</taxon>
        <taxon>Nephilidae</taxon>
        <taxon>Trichonephila</taxon>
        <taxon>Trichonephila inaurata</taxon>
    </lineage>
</organism>
<evidence type="ECO:0000313" key="5">
    <source>
        <dbReference type="EMBL" id="GFY60557.1"/>
    </source>
</evidence>
<dbReference type="SMART" id="SM00398">
    <property type="entry name" value="HMG"/>
    <property type="match status" value="2"/>
</dbReference>
<accession>A0A8X7CBS7</accession>
<reference evidence="5" key="1">
    <citation type="submission" date="2020-08" db="EMBL/GenBank/DDBJ databases">
        <title>Multicomponent nature underlies the extraordinary mechanical properties of spider dragline silk.</title>
        <authorList>
            <person name="Kono N."/>
            <person name="Nakamura H."/>
            <person name="Mori M."/>
            <person name="Yoshida Y."/>
            <person name="Ohtoshi R."/>
            <person name="Malay A.D."/>
            <person name="Moran D.A.P."/>
            <person name="Tomita M."/>
            <person name="Numata K."/>
            <person name="Arakawa K."/>
        </authorList>
    </citation>
    <scope>NUCLEOTIDE SEQUENCE</scope>
</reference>
<dbReference type="CDD" id="cd00084">
    <property type="entry name" value="HMG-box_SF"/>
    <property type="match status" value="1"/>
</dbReference>
<protein>
    <submittedName>
        <fullName evidence="5">Transcription factor A</fullName>
    </submittedName>
</protein>
<keyword evidence="2" id="KW-0539">Nucleus</keyword>
<feature type="coiled-coil region" evidence="3">
    <location>
        <begin position="108"/>
        <end position="135"/>
    </location>
</feature>
<keyword evidence="3" id="KW-0175">Coiled coil</keyword>
<dbReference type="PANTHER" id="PTHR48112">
    <property type="entry name" value="HIGH MOBILITY GROUP PROTEIN DSP1"/>
    <property type="match status" value="1"/>
</dbReference>
<gene>
    <name evidence="5" type="primary">NCL1_11917</name>
    <name evidence="5" type="ORF">TNIN_64381</name>
</gene>
<dbReference type="InterPro" id="IPR050342">
    <property type="entry name" value="HMGB"/>
</dbReference>
<name>A0A8X7CBS7_9ARAC</name>
<dbReference type="SUPFAM" id="SSF47095">
    <property type="entry name" value="HMG-box"/>
    <property type="match status" value="2"/>
</dbReference>
<dbReference type="GO" id="GO:0006357">
    <property type="term" value="P:regulation of transcription by RNA polymerase II"/>
    <property type="evidence" value="ECO:0007669"/>
    <property type="project" value="TreeGrafter"/>
</dbReference>
<feature type="DNA-binding region" description="HMG box" evidence="2">
    <location>
        <begin position="43"/>
        <end position="111"/>
    </location>
</feature>